<evidence type="ECO:0008006" key="11">
    <source>
        <dbReference type="Google" id="ProtNLM"/>
    </source>
</evidence>
<keyword evidence="3 8" id="KW-1133">Transmembrane helix</keyword>
<dbReference type="InterPro" id="IPR000276">
    <property type="entry name" value="GPCR_Rhodpsn"/>
</dbReference>
<dbReference type="PRINTS" id="PR00237">
    <property type="entry name" value="GPCRRHODOPSN"/>
</dbReference>
<organism evidence="9 10">
    <name type="scientific">Anser cygnoides</name>
    <name type="common">Swan goose</name>
    <dbReference type="NCBI Taxonomy" id="8845"/>
    <lineage>
        <taxon>Eukaryota</taxon>
        <taxon>Metazoa</taxon>
        <taxon>Chordata</taxon>
        <taxon>Craniata</taxon>
        <taxon>Vertebrata</taxon>
        <taxon>Euteleostomi</taxon>
        <taxon>Archelosauria</taxon>
        <taxon>Archosauria</taxon>
        <taxon>Dinosauria</taxon>
        <taxon>Saurischia</taxon>
        <taxon>Theropoda</taxon>
        <taxon>Coelurosauria</taxon>
        <taxon>Aves</taxon>
        <taxon>Neognathae</taxon>
        <taxon>Galloanserae</taxon>
        <taxon>Anseriformes</taxon>
        <taxon>Anatidae</taxon>
        <taxon>Anserinae</taxon>
        <taxon>Anser</taxon>
    </lineage>
</organism>
<sequence length="329" mass="36587">GPSAPQPWLPGQAGMEVLQPKLWCQFCHDHLLLSPATLLDAWTNVQPLTGRQGIPCCTWEGQLTSPCFAGHVPEIVIGSIMLLIGLCGLVGNGAILWLLGFHIRRNLFTSYALNLAVADACFLLCTSVSLVMYHVPMLSCFHPQLLHVLLPFHSRFSCSGLSPVCCQGSCTLCMIWVTLNAAGWFLQPYAFSVSAFSPPFMVISNVILFIKLRCRSWQYHPGRLYIIFLNFYVYTNFIFDICLLLAAINSSSNPIIYVLVGNYKKQNFRESVKMALQRVFEDRADPRMVGEGPVSRITYILNKGTEIEYVKALAGDSSKGVSSAYWTVS</sequence>
<dbReference type="InterPro" id="IPR026234">
    <property type="entry name" value="MRGPCRFAMILY"/>
</dbReference>
<evidence type="ECO:0000256" key="7">
    <source>
        <dbReference type="ARBA" id="ARBA00023224"/>
    </source>
</evidence>
<protein>
    <recommendedName>
        <fullName evidence="11">G-protein coupled receptors family 1 profile domain-containing protein</fullName>
    </recommendedName>
</protein>
<dbReference type="GO" id="GO:0005886">
    <property type="term" value="C:plasma membrane"/>
    <property type="evidence" value="ECO:0007669"/>
    <property type="project" value="TreeGrafter"/>
</dbReference>
<dbReference type="Ensembl" id="ENSACDT00005013353.1">
    <property type="protein sequence ID" value="ENSACDP00005011133.1"/>
    <property type="gene ID" value="ENSACDG00005008121.1"/>
</dbReference>
<feature type="transmembrane region" description="Helical" evidence="8">
    <location>
        <begin position="75"/>
        <end position="99"/>
    </location>
</feature>
<dbReference type="Gene3D" id="1.20.1070.10">
    <property type="entry name" value="Rhodopsin 7-helix transmembrane proteins"/>
    <property type="match status" value="1"/>
</dbReference>
<keyword evidence="5 8" id="KW-0472">Membrane</keyword>
<feature type="transmembrane region" description="Helical" evidence="8">
    <location>
        <begin position="111"/>
        <end position="135"/>
    </location>
</feature>
<dbReference type="Proteomes" id="UP000694521">
    <property type="component" value="Unplaced"/>
</dbReference>
<feature type="transmembrane region" description="Helical" evidence="8">
    <location>
        <begin position="189"/>
        <end position="212"/>
    </location>
</feature>
<keyword evidence="6" id="KW-0675">Receptor</keyword>
<evidence type="ECO:0000256" key="2">
    <source>
        <dbReference type="ARBA" id="ARBA00022692"/>
    </source>
</evidence>
<reference evidence="9" key="2">
    <citation type="submission" date="2025-09" db="UniProtKB">
        <authorList>
            <consortium name="Ensembl"/>
        </authorList>
    </citation>
    <scope>IDENTIFICATION</scope>
</reference>
<dbReference type="PANTHER" id="PTHR11334">
    <property type="entry name" value="MAS-RELATED G-PROTEIN COUPLED RECEPTOR"/>
    <property type="match status" value="1"/>
</dbReference>
<evidence type="ECO:0000256" key="1">
    <source>
        <dbReference type="ARBA" id="ARBA00004141"/>
    </source>
</evidence>
<name>A0A8B9DT66_ANSCY</name>
<proteinExistence type="predicted"/>
<reference evidence="9" key="1">
    <citation type="submission" date="2025-08" db="UniProtKB">
        <authorList>
            <consortium name="Ensembl"/>
        </authorList>
    </citation>
    <scope>IDENTIFICATION</scope>
</reference>
<feature type="transmembrane region" description="Helical" evidence="8">
    <location>
        <begin position="224"/>
        <end position="248"/>
    </location>
</feature>
<comment type="subcellular location">
    <subcellularLocation>
        <location evidence="1">Membrane</location>
        <topology evidence="1">Multi-pass membrane protein</topology>
    </subcellularLocation>
</comment>
<evidence type="ECO:0000313" key="9">
    <source>
        <dbReference type="Ensembl" id="ENSACDP00005011133.1"/>
    </source>
</evidence>
<keyword evidence="4" id="KW-0297">G-protein coupled receptor</keyword>
<keyword evidence="10" id="KW-1185">Reference proteome</keyword>
<evidence type="ECO:0000256" key="4">
    <source>
        <dbReference type="ARBA" id="ARBA00023040"/>
    </source>
</evidence>
<dbReference type="PANTHER" id="PTHR11334:SF68">
    <property type="entry name" value="G-PROTEIN COUPLED RECEPTORS FAMILY 1 PROFILE DOMAIN-CONTAINING PROTEIN-RELATED"/>
    <property type="match status" value="1"/>
</dbReference>
<keyword evidence="2 8" id="KW-0812">Transmembrane</keyword>
<accession>A0A8B9DT66</accession>
<evidence type="ECO:0000256" key="8">
    <source>
        <dbReference type="SAM" id="Phobius"/>
    </source>
</evidence>
<evidence type="ECO:0000256" key="6">
    <source>
        <dbReference type="ARBA" id="ARBA00023170"/>
    </source>
</evidence>
<dbReference type="GO" id="GO:0004930">
    <property type="term" value="F:G protein-coupled receptor activity"/>
    <property type="evidence" value="ECO:0007669"/>
    <property type="project" value="UniProtKB-KW"/>
</dbReference>
<keyword evidence="7" id="KW-0807">Transducer</keyword>
<dbReference type="SUPFAM" id="SSF81321">
    <property type="entry name" value="Family A G protein-coupled receptor-like"/>
    <property type="match status" value="1"/>
</dbReference>
<evidence type="ECO:0000256" key="3">
    <source>
        <dbReference type="ARBA" id="ARBA00022989"/>
    </source>
</evidence>
<dbReference type="AlphaFoldDB" id="A0A8B9DT66"/>
<evidence type="ECO:0000313" key="10">
    <source>
        <dbReference type="Proteomes" id="UP000694521"/>
    </source>
</evidence>
<evidence type="ECO:0000256" key="5">
    <source>
        <dbReference type="ARBA" id="ARBA00023136"/>
    </source>
</evidence>